<accession>A0ACD3B5Y4</accession>
<protein>
    <submittedName>
        <fullName evidence="1">Uncharacterized protein</fullName>
    </submittedName>
</protein>
<evidence type="ECO:0000313" key="2">
    <source>
        <dbReference type="Proteomes" id="UP000308600"/>
    </source>
</evidence>
<keyword evidence="2" id="KW-1185">Reference proteome</keyword>
<organism evidence="1 2">
    <name type="scientific">Pluteus cervinus</name>
    <dbReference type="NCBI Taxonomy" id="181527"/>
    <lineage>
        <taxon>Eukaryota</taxon>
        <taxon>Fungi</taxon>
        <taxon>Dikarya</taxon>
        <taxon>Basidiomycota</taxon>
        <taxon>Agaricomycotina</taxon>
        <taxon>Agaricomycetes</taxon>
        <taxon>Agaricomycetidae</taxon>
        <taxon>Agaricales</taxon>
        <taxon>Pluteineae</taxon>
        <taxon>Pluteaceae</taxon>
        <taxon>Pluteus</taxon>
    </lineage>
</organism>
<sequence length="193" mass="22300">MQSNSKVDATQTRKACQGMIDGLGDRAIIRDQQSPRWNQEPLGTIAFMSQRCLLSVVEKIPTERYILDDMESAFWVMFIEYLKIAQDEDQLAYLWPIPKHFLSKKPAVVMHAKGGVGVLCPQERRLFYLGPFKDFLQCFWTCSVTGVSVAEIVERFWEIIPDELEKDHPGWGSWKEFFDLVGVGYSLELRPLY</sequence>
<reference evidence="1 2" key="1">
    <citation type="journal article" date="2019" name="Nat. Ecol. Evol.">
        <title>Megaphylogeny resolves global patterns of mushroom evolution.</title>
        <authorList>
            <person name="Varga T."/>
            <person name="Krizsan K."/>
            <person name="Foldi C."/>
            <person name="Dima B."/>
            <person name="Sanchez-Garcia M."/>
            <person name="Sanchez-Ramirez S."/>
            <person name="Szollosi G.J."/>
            <person name="Szarkandi J.G."/>
            <person name="Papp V."/>
            <person name="Albert L."/>
            <person name="Andreopoulos W."/>
            <person name="Angelini C."/>
            <person name="Antonin V."/>
            <person name="Barry K.W."/>
            <person name="Bougher N.L."/>
            <person name="Buchanan P."/>
            <person name="Buyck B."/>
            <person name="Bense V."/>
            <person name="Catcheside P."/>
            <person name="Chovatia M."/>
            <person name="Cooper J."/>
            <person name="Damon W."/>
            <person name="Desjardin D."/>
            <person name="Finy P."/>
            <person name="Geml J."/>
            <person name="Haridas S."/>
            <person name="Hughes K."/>
            <person name="Justo A."/>
            <person name="Karasinski D."/>
            <person name="Kautmanova I."/>
            <person name="Kiss B."/>
            <person name="Kocsube S."/>
            <person name="Kotiranta H."/>
            <person name="LaButti K.M."/>
            <person name="Lechner B.E."/>
            <person name="Liimatainen K."/>
            <person name="Lipzen A."/>
            <person name="Lukacs Z."/>
            <person name="Mihaltcheva S."/>
            <person name="Morgado L.N."/>
            <person name="Niskanen T."/>
            <person name="Noordeloos M.E."/>
            <person name="Ohm R.A."/>
            <person name="Ortiz-Santana B."/>
            <person name="Ovrebo C."/>
            <person name="Racz N."/>
            <person name="Riley R."/>
            <person name="Savchenko A."/>
            <person name="Shiryaev A."/>
            <person name="Soop K."/>
            <person name="Spirin V."/>
            <person name="Szebenyi C."/>
            <person name="Tomsovsky M."/>
            <person name="Tulloss R.E."/>
            <person name="Uehling J."/>
            <person name="Grigoriev I.V."/>
            <person name="Vagvolgyi C."/>
            <person name="Papp T."/>
            <person name="Martin F.M."/>
            <person name="Miettinen O."/>
            <person name="Hibbett D.S."/>
            <person name="Nagy L.G."/>
        </authorList>
    </citation>
    <scope>NUCLEOTIDE SEQUENCE [LARGE SCALE GENOMIC DNA]</scope>
    <source>
        <strain evidence="1 2">NL-1719</strain>
    </source>
</reference>
<dbReference type="EMBL" id="ML208286">
    <property type="protein sequence ID" value="TFK72367.1"/>
    <property type="molecule type" value="Genomic_DNA"/>
</dbReference>
<evidence type="ECO:0000313" key="1">
    <source>
        <dbReference type="EMBL" id="TFK72367.1"/>
    </source>
</evidence>
<dbReference type="Proteomes" id="UP000308600">
    <property type="component" value="Unassembled WGS sequence"/>
</dbReference>
<gene>
    <name evidence="1" type="ORF">BDN72DRAFT_836322</name>
</gene>
<proteinExistence type="predicted"/>
<name>A0ACD3B5Y4_9AGAR</name>